<evidence type="ECO:0000313" key="3">
    <source>
        <dbReference type="Proteomes" id="UP000015106"/>
    </source>
</evidence>
<proteinExistence type="predicted"/>
<feature type="compositionally biased region" description="Pro residues" evidence="1">
    <location>
        <begin position="68"/>
        <end position="89"/>
    </location>
</feature>
<reference evidence="2" key="2">
    <citation type="submission" date="2018-03" db="EMBL/GenBank/DDBJ databases">
        <title>The Triticum urartu genome reveals the dynamic nature of wheat genome evolution.</title>
        <authorList>
            <person name="Ling H."/>
            <person name="Ma B."/>
            <person name="Shi X."/>
            <person name="Liu H."/>
            <person name="Dong L."/>
            <person name="Sun H."/>
            <person name="Cao Y."/>
            <person name="Gao Q."/>
            <person name="Zheng S."/>
            <person name="Li Y."/>
            <person name="Yu Y."/>
            <person name="Du H."/>
            <person name="Qi M."/>
            <person name="Li Y."/>
            <person name="Yu H."/>
            <person name="Cui Y."/>
            <person name="Wang N."/>
            <person name="Chen C."/>
            <person name="Wu H."/>
            <person name="Zhao Y."/>
            <person name="Zhang J."/>
            <person name="Li Y."/>
            <person name="Zhou W."/>
            <person name="Zhang B."/>
            <person name="Hu W."/>
            <person name="Eijk M."/>
            <person name="Tang J."/>
            <person name="Witsenboer H."/>
            <person name="Zhao S."/>
            <person name="Li Z."/>
            <person name="Zhang A."/>
            <person name="Wang D."/>
            <person name="Liang C."/>
        </authorList>
    </citation>
    <scope>NUCLEOTIDE SEQUENCE [LARGE SCALE GENOMIC DNA]</scope>
    <source>
        <strain evidence="2">cv. G1812</strain>
    </source>
</reference>
<dbReference type="Proteomes" id="UP000015106">
    <property type="component" value="Chromosome 1"/>
</dbReference>
<dbReference type="Gramene" id="TuG1812G0100004114.01.T01">
    <property type="protein sequence ID" value="TuG1812G0100004114.01.T01"/>
    <property type="gene ID" value="TuG1812G0100004114.01"/>
</dbReference>
<dbReference type="EnsemblPlants" id="TuG1812G0100004114.01.T01">
    <property type="protein sequence ID" value="TuG1812G0100004114.01.T01"/>
    <property type="gene ID" value="TuG1812G0100004114.01"/>
</dbReference>
<protein>
    <submittedName>
        <fullName evidence="2">Uncharacterized protein</fullName>
    </submittedName>
</protein>
<dbReference type="AlphaFoldDB" id="A0A8R7K4I9"/>
<organism evidence="2 3">
    <name type="scientific">Triticum urartu</name>
    <name type="common">Red wild einkorn</name>
    <name type="synonym">Crithodium urartu</name>
    <dbReference type="NCBI Taxonomy" id="4572"/>
    <lineage>
        <taxon>Eukaryota</taxon>
        <taxon>Viridiplantae</taxon>
        <taxon>Streptophyta</taxon>
        <taxon>Embryophyta</taxon>
        <taxon>Tracheophyta</taxon>
        <taxon>Spermatophyta</taxon>
        <taxon>Magnoliopsida</taxon>
        <taxon>Liliopsida</taxon>
        <taxon>Poales</taxon>
        <taxon>Poaceae</taxon>
        <taxon>BOP clade</taxon>
        <taxon>Pooideae</taxon>
        <taxon>Triticodae</taxon>
        <taxon>Triticeae</taxon>
        <taxon>Triticinae</taxon>
        <taxon>Triticum</taxon>
    </lineage>
</organism>
<evidence type="ECO:0000256" key="1">
    <source>
        <dbReference type="SAM" id="MobiDB-lite"/>
    </source>
</evidence>
<name>A0A8R7K4I9_TRIUA</name>
<reference evidence="3" key="1">
    <citation type="journal article" date="2013" name="Nature">
        <title>Draft genome of the wheat A-genome progenitor Triticum urartu.</title>
        <authorList>
            <person name="Ling H.Q."/>
            <person name="Zhao S."/>
            <person name="Liu D."/>
            <person name="Wang J."/>
            <person name="Sun H."/>
            <person name="Zhang C."/>
            <person name="Fan H."/>
            <person name="Li D."/>
            <person name="Dong L."/>
            <person name="Tao Y."/>
            <person name="Gao C."/>
            <person name="Wu H."/>
            <person name="Li Y."/>
            <person name="Cui Y."/>
            <person name="Guo X."/>
            <person name="Zheng S."/>
            <person name="Wang B."/>
            <person name="Yu K."/>
            <person name="Liang Q."/>
            <person name="Yang W."/>
            <person name="Lou X."/>
            <person name="Chen J."/>
            <person name="Feng M."/>
            <person name="Jian J."/>
            <person name="Zhang X."/>
            <person name="Luo G."/>
            <person name="Jiang Y."/>
            <person name="Liu J."/>
            <person name="Wang Z."/>
            <person name="Sha Y."/>
            <person name="Zhang B."/>
            <person name="Wu H."/>
            <person name="Tang D."/>
            <person name="Shen Q."/>
            <person name="Xue P."/>
            <person name="Zou S."/>
            <person name="Wang X."/>
            <person name="Liu X."/>
            <person name="Wang F."/>
            <person name="Yang Y."/>
            <person name="An X."/>
            <person name="Dong Z."/>
            <person name="Zhang K."/>
            <person name="Zhang X."/>
            <person name="Luo M.C."/>
            <person name="Dvorak J."/>
            <person name="Tong Y."/>
            <person name="Wang J."/>
            <person name="Yang H."/>
            <person name="Li Z."/>
            <person name="Wang D."/>
            <person name="Zhang A."/>
            <person name="Wang J."/>
        </authorList>
    </citation>
    <scope>NUCLEOTIDE SEQUENCE</scope>
    <source>
        <strain evidence="3">cv. G1812</strain>
    </source>
</reference>
<sequence>MGRGGRWHHLPQGIQAAVVRAVWWGLVGGHEHLLVLAAAQCVVVVVPEPGAFLPPQPDVIQLPEPHAPRQPQPRLPPPIPPWPPQPAPAPGLQQQGVKQTLIGRITSAVSRSVTSSHGLLSSIKSCLELLSLTLQNQKACLKLKFVFFHGQDRGHTELGLLSFFIFSRRSGVPLEKKEDSL</sequence>
<reference evidence="2" key="3">
    <citation type="submission" date="2022-06" db="UniProtKB">
        <authorList>
            <consortium name="EnsemblPlants"/>
        </authorList>
    </citation>
    <scope>IDENTIFICATION</scope>
</reference>
<feature type="region of interest" description="Disordered" evidence="1">
    <location>
        <begin position="56"/>
        <end position="92"/>
    </location>
</feature>
<accession>A0A8R7K4I9</accession>
<evidence type="ECO:0000313" key="2">
    <source>
        <dbReference type="EnsemblPlants" id="TuG1812G0100004114.01.T01"/>
    </source>
</evidence>
<keyword evidence="3" id="KW-1185">Reference proteome</keyword>